<protein>
    <submittedName>
        <fullName evidence="1">Uncharacterized protein</fullName>
    </submittedName>
</protein>
<accession>A0A067P5X6</accession>
<evidence type="ECO:0000313" key="2">
    <source>
        <dbReference type="Proteomes" id="UP000027265"/>
    </source>
</evidence>
<keyword evidence="2" id="KW-1185">Reference proteome</keyword>
<sequence>MSSLLFDTQAMLIAEYTGLDSLGEALLLKSPTLRTLEEYVDLQFNRVYCEMWLGRLIGSSVEPSQFNWDRLGDLFKINRWVMGELEYLTGDDEEGAKNIGKDEEPAFLLVGMDS</sequence>
<dbReference type="AlphaFoldDB" id="A0A067P5X6"/>
<dbReference type="Proteomes" id="UP000027265">
    <property type="component" value="Unassembled WGS sequence"/>
</dbReference>
<name>A0A067P5X6_9AGAM</name>
<reference evidence="2" key="1">
    <citation type="journal article" date="2014" name="Proc. Natl. Acad. Sci. U.S.A.">
        <title>Extensive sampling of basidiomycete genomes demonstrates inadequacy of the white-rot/brown-rot paradigm for wood decay fungi.</title>
        <authorList>
            <person name="Riley R."/>
            <person name="Salamov A.A."/>
            <person name="Brown D.W."/>
            <person name="Nagy L.G."/>
            <person name="Floudas D."/>
            <person name="Held B.W."/>
            <person name="Levasseur A."/>
            <person name="Lombard V."/>
            <person name="Morin E."/>
            <person name="Otillar R."/>
            <person name="Lindquist E.A."/>
            <person name="Sun H."/>
            <person name="LaButti K.M."/>
            <person name="Schmutz J."/>
            <person name="Jabbour D."/>
            <person name="Luo H."/>
            <person name="Baker S.E."/>
            <person name="Pisabarro A.G."/>
            <person name="Walton J.D."/>
            <person name="Blanchette R.A."/>
            <person name="Henrissat B."/>
            <person name="Martin F."/>
            <person name="Cullen D."/>
            <person name="Hibbett D.S."/>
            <person name="Grigoriev I.V."/>
        </authorList>
    </citation>
    <scope>NUCLEOTIDE SEQUENCE [LARGE SCALE GENOMIC DNA]</scope>
    <source>
        <strain evidence="2">MUCL 33604</strain>
    </source>
</reference>
<dbReference type="EMBL" id="KL197793">
    <property type="protein sequence ID" value="KDQ49245.1"/>
    <property type="molecule type" value="Genomic_DNA"/>
</dbReference>
<evidence type="ECO:0000313" key="1">
    <source>
        <dbReference type="EMBL" id="KDQ49245.1"/>
    </source>
</evidence>
<organism evidence="1 2">
    <name type="scientific">Jaapia argillacea MUCL 33604</name>
    <dbReference type="NCBI Taxonomy" id="933084"/>
    <lineage>
        <taxon>Eukaryota</taxon>
        <taxon>Fungi</taxon>
        <taxon>Dikarya</taxon>
        <taxon>Basidiomycota</taxon>
        <taxon>Agaricomycotina</taxon>
        <taxon>Agaricomycetes</taxon>
        <taxon>Agaricomycetidae</taxon>
        <taxon>Jaapiales</taxon>
        <taxon>Jaapiaceae</taxon>
        <taxon>Jaapia</taxon>
    </lineage>
</organism>
<gene>
    <name evidence="1" type="ORF">JAAARDRAFT_201026</name>
</gene>
<dbReference type="InParanoid" id="A0A067P5X6"/>
<proteinExistence type="predicted"/>
<dbReference type="HOGENOM" id="CLU_2121443_0_0_1"/>